<evidence type="ECO:0000256" key="4">
    <source>
        <dbReference type="ARBA" id="ARBA00023136"/>
    </source>
</evidence>
<dbReference type="InterPro" id="IPR059112">
    <property type="entry name" value="CysZ/EI24"/>
</dbReference>
<reference evidence="6 7" key="1">
    <citation type="submission" date="2020-03" db="EMBL/GenBank/DDBJ databases">
        <title>Bacterial isolates of synthetic phycosphere.</title>
        <authorList>
            <person name="Fu H."/>
            <person name="Moran M.A."/>
        </authorList>
    </citation>
    <scope>NUCLEOTIDE SEQUENCE [LARGE SCALE GENOMIC DNA]</scope>
    <source>
        <strain evidence="6 7">HF1</strain>
    </source>
</reference>
<evidence type="ECO:0000256" key="2">
    <source>
        <dbReference type="ARBA" id="ARBA00022692"/>
    </source>
</evidence>
<evidence type="ECO:0000256" key="5">
    <source>
        <dbReference type="SAM" id="Phobius"/>
    </source>
</evidence>
<keyword evidence="2 5" id="KW-0812">Transmembrane</keyword>
<dbReference type="RefSeq" id="WP_167637345.1">
    <property type="nucleotide sequence ID" value="NZ_JAATOP010000003.1"/>
</dbReference>
<evidence type="ECO:0000256" key="3">
    <source>
        <dbReference type="ARBA" id="ARBA00022989"/>
    </source>
</evidence>
<organism evidence="6 7">
    <name type="scientific">Marivivens donghaensis</name>
    <dbReference type="NCBI Taxonomy" id="1699413"/>
    <lineage>
        <taxon>Bacteria</taxon>
        <taxon>Pseudomonadati</taxon>
        <taxon>Pseudomonadota</taxon>
        <taxon>Alphaproteobacteria</taxon>
        <taxon>Rhodobacterales</taxon>
        <taxon>Paracoccaceae</taxon>
        <taxon>Marivivens group</taxon>
        <taxon>Marivivens</taxon>
    </lineage>
</organism>
<name>A0ABX0VVG1_9RHOB</name>
<feature type="transmembrane region" description="Helical" evidence="5">
    <location>
        <begin position="60"/>
        <end position="84"/>
    </location>
</feature>
<protein>
    <recommendedName>
        <fullName evidence="8">Cysteine biosynthesis protein CysZ</fullName>
    </recommendedName>
</protein>
<evidence type="ECO:0008006" key="8">
    <source>
        <dbReference type="Google" id="ProtNLM"/>
    </source>
</evidence>
<dbReference type="EMBL" id="JAATOP010000003">
    <property type="protein sequence ID" value="NIY71951.1"/>
    <property type="molecule type" value="Genomic_DNA"/>
</dbReference>
<gene>
    <name evidence="6" type="ORF">HCZ30_05815</name>
</gene>
<proteinExistence type="predicted"/>
<comment type="caution">
    <text evidence="6">The sequence shown here is derived from an EMBL/GenBank/DDBJ whole genome shotgun (WGS) entry which is preliminary data.</text>
</comment>
<keyword evidence="3 5" id="KW-1133">Transmembrane helix</keyword>
<accession>A0ABX0VVG1</accession>
<evidence type="ECO:0000313" key="7">
    <source>
        <dbReference type="Proteomes" id="UP000709466"/>
    </source>
</evidence>
<feature type="transmembrane region" description="Helical" evidence="5">
    <location>
        <begin position="21"/>
        <end position="48"/>
    </location>
</feature>
<evidence type="ECO:0000313" key="6">
    <source>
        <dbReference type="EMBL" id="NIY71951.1"/>
    </source>
</evidence>
<keyword evidence="4 5" id="KW-0472">Membrane</keyword>
<dbReference type="Proteomes" id="UP000709466">
    <property type="component" value="Unassembled WGS sequence"/>
</dbReference>
<keyword evidence="7" id="KW-1185">Reference proteome</keyword>
<feature type="transmembrane region" description="Helical" evidence="5">
    <location>
        <begin position="126"/>
        <end position="157"/>
    </location>
</feature>
<feature type="transmembrane region" description="Helical" evidence="5">
    <location>
        <begin position="191"/>
        <end position="219"/>
    </location>
</feature>
<evidence type="ECO:0000256" key="1">
    <source>
        <dbReference type="ARBA" id="ARBA00004141"/>
    </source>
</evidence>
<dbReference type="Pfam" id="PF07264">
    <property type="entry name" value="EI24"/>
    <property type="match status" value="1"/>
</dbReference>
<comment type="subcellular location">
    <subcellularLocation>
        <location evidence="1">Membrane</location>
        <topology evidence="1">Multi-pass membrane protein</topology>
    </subcellularLocation>
</comment>
<sequence length="229" mass="25274">MIFADFAKAIEQLSDHRFQRVVLKGVGLSFALLAGIYFLILTVIQVFVPETLTLPWIGDITWASSALSFGSLALMMVLSVFLMIPVASAITSFFLDDVAEAVEDKYYPGLPPVRPMGLWEGAKDGLHFLGILIIGNLVALVASILLPFLAFAIFYGLNGYLLGREYFQLAAARRLGRKEAETLRKQNAWQIWMAGCLMAVPLSIPLLNLLIPVLGAATFTHLYHRLACR</sequence>